<feature type="compositionally biased region" description="Low complexity" evidence="1">
    <location>
        <begin position="95"/>
        <end position="127"/>
    </location>
</feature>
<organism evidence="2 3">
    <name type="scientific">Mycena metata</name>
    <dbReference type="NCBI Taxonomy" id="1033252"/>
    <lineage>
        <taxon>Eukaryota</taxon>
        <taxon>Fungi</taxon>
        <taxon>Dikarya</taxon>
        <taxon>Basidiomycota</taxon>
        <taxon>Agaricomycotina</taxon>
        <taxon>Agaricomycetes</taxon>
        <taxon>Agaricomycetidae</taxon>
        <taxon>Agaricales</taxon>
        <taxon>Marasmiineae</taxon>
        <taxon>Mycenaceae</taxon>
        <taxon>Mycena</taxon>
    </lineage>
</organism>
<dbReference type="EMBL" id="JARKIB010000007">
    <property type="protein sequence ID" value="KAJ7778227.1"/>
    <property type="molecule type" value="Genomic_DNA"/>
</dbReference>
<protein>
    <recommendedName>
        <fullName evidence="4">PH domain-containing protein</fullName>
    </recommendedName>
</protein>
<dbReference type="AlphaFoldDB" id="A0AAD7NWL8"/>
<sequence length="249" mass="26323">MSSARSRASSSATSSTPPSPEGSASTHAQASRSRLNLGLSLLKPRAHGRSKSDLQGPPKTPTIARSSLSIPRPSFSSNSSPTGVSPTTGVPLAPSRSNVSNVSLASSSRSGLLSARAPATPSSSASSKNKFTKAMTAAGTDVPEPNPADLIRAYTLQHAESGLGNDYVKRKHVIRVRLEGEQFLLQARDVGDVVDWIEGFHCATNIALDLDERIMPKGPLFPRRRRRRNRAANGTADTANATSERLSES</sequence>
<proteinExistence type="predicted"/>
<feature type="compositionally biased region" description="Low complexity" evidence="1">
    <location>
        <begin position="1"/>
        <end position="43"/>
    </location>
</feature>
<evidence type="ECO:0008006" key="4">
    <source>
        <dbReference type="Google" id="ProtNLM"/>
    </source>
</evidence>
<reference evidence="2" key="1">
    <citation type="submission" date="2023-03" db="EMBL/GenBank/DDBJ databases">
        <title>Massive genome expansion in bonnet fungi (Mycena s.s.) driven by repeated elements and novel gene families across ecological guilds.</title>
        <authorList>
            <consortium name="Lawrence Berkeley National Laboratory"/>
            <person name="Harder C.B."/>
            <person name="Miyauchi S."/>
            <person name="Viragh M."/>
            <person name="Kuo A."/>
            <person name="Thoen E."/>
            <person name="Andreopoulos B."/>
            <person name="Lu D."/>
            <person name="Skrede I."/>
            <person name="Drula E."/>
            <person name="Henrissat B."/>
            <person name="Morin E."/>
            <person name="Kohler A."/>
            <person name="Barry K."/>
            <person name="LaButti K."/>
            <person name="Morin E."/>
            <person name="Salamov A."/>
            <person name="Lipzen A."/>
            <person name="Mereny Z."/>
            <person name="Hegedus B."/>
            <person name="Baldrian P."/>
            <person name="Stursova M."/>
            <person name="Weitz H."/>
            <person name="Taylor A."/>
            <person name="Grigoriev I.V."/>
            <person name="Nagy L.G."/>
            <person name="Martin F."/>
            <person name="Kauserud H."/>
        </authorList>
    </citation>
    <scope>NUCLEOTIDE SEQUENCE</scope>
    <source>
        <strain evidence="2">CBHHK182m</strain>
    </source>
</reference>
<dbReference type="Gene3D" id="2.30.29.30">
    <property type="entry name" value="Pleckstrin-homology domain (PH domain)/Phosphotyrosine-binding domain (PTB)"/>
    <property type="match status" value="1"/>
</dbReference>
<feature type="compositionally biased region" description="Low complexity" evidence="1">
    <location>
        <begin position="231"/>
        <end position="242"/>
    </location>
</feature>
<feature type="region of interest" description="Disordered" evidence="1">
    <location>
        <begin position="218"/>
        <end position="249"/>
    </location>
</feature>
<name>A0AAD7NWL8_9AGAR</name>
<feature type="region of interest" description="Disordered" evidence="1">
    <location>
        <begin position="1"/>
        <end position="131"/>
    </location>
</feature>
<evidence type="ECO:0000313" key="2">
    <source>
        <dbReference type="EMBL" id="KAJ7778227.1"/>
    </source>
</evidence>
<dbReference type="PANTHER" id="PTHR37283:SF1">
    <property type="entry name" value="PH DOMAIN-CONTAINING PROTEIN YHR131C"/>
    <property type="match status" value="1"/>
</dbReference>
<evidence type="ECO:0000256" key="1">
    <source>
        <dbReference type="SAM" id="MobiDB-lite"/>
    </source>
</evidence>
<dbReference type="Proteomes" id="UP001215598">
    <property type="component" value="Unassembled WGS sequence"/>
</dbReference>
<comment type="caution">
    <text evidence="2">The sequence shown here is derived from an EMBL/GenBank/DDBJ whole genome shotgun (WGS) entry which is preliminary data.</text>
</comment>
<evidence type="ECO:0000313" key="3">
    <source>
        <dbReference type="Proteomes" id="UP001215598"/>
    </source>
</evidence>
<dbReference type="InterPro" id="IPR011993">
    <property type="entry name" value="PH-like_dom_sf"/>
</dbReference>
<dbReference type="SUPFAM" id="SSF50729">
    <property type="entry name" value="PH domain-like"/>
    <property type="match status" value="1"/>
</dbReference>
<gene>
    <name evidence="2" type="ORF">B0H16DRAFT_1405993</name>
</gene>
<accession>A0AAD7NWL8</accession>
<keyword evidence="3" id="KW-1185">Reference proteome</keyword>
<dbReference type="PANTHER" id="PTHR37283">
    <property type="entry name" value="PH DOMAIN-CONTAINING PROTEIN YHR131C"/>
    <property type="match status" value="1"/>
</dbReference>
<feature type="compositionally biased region" description="Low complexity" evidence="1">
    <location>
        <begin position="66"/>
        <end position="86"/>
    </location>
</feature>